<dbReference type="NCBIfam" id="TIGR00973">
    <property type="entry name" value="leuA_bact"/>
    <property type="match status" value="1"/>
</dbReference>
<feature type="region of interest" description="Regulatory domain" evidence="15">
    <location>
        <begin position="392"/>
        <end position="531"/>
    </location>
</feature>
<evidence type="ECO:0000313" key="17">
    <source>
        <dbReference type="EMBL" id="OBY53688.1"/>
    </source>
</evidence>
<keyword evidence="7 15" id="KW-0963">Cytoplasm</keyword>
<evidence type="ECO:0000256" key="12">
    <source>
        <dbReference type="ARBA" id="ARBA00023304"/>
    </source>
</evidence>
<dbReference type="GO" id="GO:0030145">
    <property type="term" value="F:manganese ion binding"/>
    <property type="evidence" value="ECO:0007669"/>
    <property type="project" value="UniProtKB-UniRule"/>
</dbReference>
<evidence type="ECO:0000256" key="11">
    <source>
        <dbReference type="ARBA" id="ARBA00023211"/>
    </source>
</evidence>
<evidence type="ECO:0000259" key="16">
    <source>
        <dbReference type="PROSITE" id="PS50991"/>
    </source>
</evidence>
<comment type="subunit">
    <text evidence="15">Homodimer.</text>
</comment>
<keyword evidence="8 15" id="KW-0028">Amino-acid biosynthesis</keyword>
<evidence type="ECO:0000256" key="3">
    <source>
        <dbReference type="ARBA" id="ARBA00009396"/>
    </source>
</evidence>
<comment type="pathway">
    <text evidence="2 15">Amino-acid biosynthesis; L-leucine biosynthesis; L-leucine from 3-methyl-2-oxobutanoate: step 1/4.</text>
</comment>
<feature type="binding site" evidence="15">
    <location>
        <position position="14"/>
    </location>
    <ligand>
        <name>Mn(2+)</name>
        <dbReference type="ChEBI" id="CHEBI:29035"/>
    </ligand>
</feature>
<evidence type="ECO:0000313" key="18">
    <source>
        <dbReference type="Proteomes" id="UP000092746"/>
    </source>
</evidence>
<keyword evidence="12 15" id="KW-0100">Branched-chain amino acid biosynthesis</keyword>
<evidence type="ECO:0000256" key="13">
    <source>
        <dbReference type="ARBA" id="ARBA00029993"/>
    </source>
</evidence>
<dbReference type="InterPro" id="IPR013709">
    <property type="entry name" value="2-isopropylmalate_synth_dimer"/>
</dbReference>
<keyword evidence="6 15" id="KW-0432">Leucine biosynthesis</keyword>
<dbReference type="NCBIfam" id="NF002084">
    <property type="entry name" value="PRK00915.1-1"/>
    <property type="match status" value="1"/>
</dbReference>
<dbReference type="Pfam" id="PF22617">
    <property type="entry name" value="HCS_D2"/>
    <property type="match status" value="1"/>
</dbReference>
<evidence type="ECO:0000256" key="15">
    <source>
        <dbReference type="HAMAP-Rule" id="MF_01025"/>
    </source>
</evidence>
<evidence type="ECO:0000256" key="14">
    <source>
        <dbReference type="ARBA" id="ARBA00037629"/>
    </source>
</evidence>
<dbReference type="FunFam" id="3.30.160.270:FF:000001">
    <property type="entry name" value="2-isopropylmalate synthase"/>
    <property type="match status" value="1"/>
</dbReference>
<dbReference type="RefSeq" id="WP_065294937.1">
    <property type="nucleotide sequence ID" value="NZ_MAQE01000004.1"/>
</dbReference>
<dbReference type="NCBIfam" id="NF002086">
    <property type="entry name" value="PRK00915.1-3"/>
    <property type="match status" value="1"/>
</dbReference>
<feature type="domain" description="Pyruvate carboxyltransferase" evidence="16">
    <location>
        <begin position="5"/>
        <end position="267"/>
    </location>
</feature>
<evidence type="ECO:0000256" key="2">
    <source>
        <dbReference type="ARBA" id="ARBA00004689"/>
    </source>
</evidence>
<dbReference type="Gene3D" id="1.10.238.260">
    <property type="match status" value="1"/>
</dbReference>
<evidence type="ECO:0000256" key="7">
    <source>
        <dbReference type="ARBA" id="ARBA00022490"/>
    </source>
</evidence>
<keyword evidence="9 15" id="KW-0808">Transferase</keyword>
<dbReference type="InterPro" id="IPR054691">
    <property type="entry name" value="LeuA/HCS_post-cat"/>
</dbReference>
<dbReference type="InterPro" id="IPR000891">
    <property type="entry name" value="PYR_CT"/>
</dbReference>
<dbReference type="GO" id="GO:0005829">
    <property type="term" value="C:cytosol"/>
    <property type="evidence" value="ECO:0007669"/>
    <property type="project" value="TreeGrafter"/>
</dbReference>
<dbReference type="PROSITE" id="PS00815">
    <property type="entry name" value="AIPM_HOMOCIT_SYNTH_1"/>
    <property type="match status" value="1"/>
</dbReference>
<evidence type="ECO:0000256" key="1">
    <source>
        <dbReference type="ARBA" id="ARBA00000064"/>
    </source>
</evidence>
<dbReference type="SMART" id="SM00917">
    <property type="entry name" value="LeuA_dimer"/>
    <property type="match status" value="1"/>
</dbReference>
<dbReference type="InterPro" id="IPR050073">
    <property type="entry name" value="2-IPM_HCS-like"/>
</dbReference>
<dbReference type="GO" id="GO:0003985">
    <property type="term" value="F:acetyl-CoA C-acetyltransferase activity"/>
    <property type="evidence" value="ECO:0007669"/>
    <property type="project" value="UniProtKB-UniRule"/>
</dbReference>
<keyword evidence="10 15" id="KW-0479">Metal-binding</keyword>
<dbReference type="EMBL" id="MAQE01000004">
    <property type="protein sequence ID" value="OBY53688.1"/>
    <property type="molecule type" value="Genomic_DNA"/>
</dbReference>
<comment type="cofactor">
    <cofactor evidence="15">
        <name>Mn(2+)</name>
        <dbReference type="ChEBI" id="CHEBI:29035"/>
    </cofactor>
</comment>
<keyword evidence="11 15" id="KW-0464">Manganese</keyword>
<accession>A0AAP7L3W7</accession>
<dbReference type="PROSITE" id="PS00816">
    <property type="entry name" value="AIPM_HOMOCIT_SYNTH_2"/>
    <property type="match status" value="1"/>
</dbReference>
<dbReference type="SUPFAM" id="SSF51569">
    <property type="entry name" value="Aldolase"/>
    <property type="match status" value="1"/>
</dbReference>
<dbReference type="HAMAP" id="MF_01025">
    <property type="entry name" value="LeuA_type1"/>
    <property type="match status" value="1"/>
</dbReference>
<feature type="binding site" evidence="15">
    <location>
        <position position="202"/>
    </location>
    <ligand>
        <name>Mn(2+)</name>
        <dbReference type="ChEBI" id="CHEBI:29035"/>
    </ligand>
</feature>
<protein>
    <recommendedName>
        <fullName evidence="5 15">2-isopropylmalate synthase</fullName>
        <ecNumber evidence="4 15">2.3.3.13</ecNumber>
    </recommendedName>
    <alternativeName>
        <fullName evidence="13 15">Alpha-IPM synthase</fullName>
    </alternativeName>
    <alternativeName>
        <fullName evidence="15">Alpha-isopropylmalate synthase</fullName>
    </alternativeName>
</protein>
<dbReference type="InterPro" id="IPR013785">
    <property type="entry name" value="Aldolase_TIM"/>
</dbReference>
<dbReference type="SUPFAM" id="SSF110921">
    <property type="entry name" value="2-isopropylmalate synthase LeuA, allosteric (dimerisation) domain"/>
    <property type="match status" value="1"/>
</dbReference>
<dbReference type="Gene3D" id="3.30.160.270">
    <property type="match status" value="1"/>
</dbReference>
<dbReference type="InterPro" id="IPR002034">
    <property type="entry name" value="AIPM/Hcit_synth_CS"/>
</dbReference>
<evidence type="ECO:0000256" key="6">
    <source>
        <dbReference type="ARBA" id="ARBA00022430"/>
    </source>
</evidence>
<dbReference type="FunFam" id="3.20.20.70:FF:000010">
    <property type="entry name" value="2-isopropylmalate synthase"/>
    <property type="match status" value="1"/>
</dbReference>
<dbReference type="Gene3D" id="3.20.20.70">
    <property type="entry name" value="Aldolase class I"/>
    <property type="match status" value="1"/>
</dbReference>
<evidence type="ECO:0000256" key="5">
    <source>
        <dbReference type="ARBA" id="ARBA00018198"/>
    </source>
</evidence>
<proteinExistence type="inferred from homology"/>
<dbReference type="AlphaFoldDB" id="A0AAP7L3W7"/>
<name>A0AAP7L3W7_AGGAP</name>
<dbReference type="PANTHER" id="PTHR10277:SF9">
    <property type="entry name" value="2-ISOPROPYLMALATE SYNTHASE 1, CHLOROPLASTIC-RELATED"/>
    <property type="match status" value="1"/>
</dbReference>
<evidence type="ECO:0000256" key="8">
    <source>
        <dbReference type="ARBA" id="ARBA00022605"/>
    </source>
</evidence>
<comment type="similarity">
    <text evidence="3 15">Belongs to the alpha-IPM synthase/homocitrate synthase family. LeuA type 1 subfamily.</text>
</comment>
<dbReference type="GO" id="GO:0003852">
    <property type="term" value="F:2-isopropylmalate synthase activity"/>
    <property type="evidence" value="ECO:0007669"/>
    <property type="project" value="UniProtKB-UniRule"/>
</dbReference>
<comment type="caution">
    <text evidence="17">The sequence shown here is derived from an EMBL/GenBank/DDBJ whole genome shotgun (WGS) entry which is preliminary data.</text>
</comment>
<evidence type="ECO:0000256" key="9">
    <source>
        <dbReference type="ARBA" id="ARBA00022679"/>
    </source>
</evidence>
<dbReference type="FunFam" id="1.10.238.260:FF:000001">
    <property type="entry name" value="2-isopropylmalate synthase"/>
    <property type="match status" value="1"/>
</dbReference>
<evidence type="ECO:0000256" key="4">
    <source>
        <dbReference type="ARBA" id="ARBA00012973"/>
    </source>
</evidence>
<evidence type="ECO:0000256" key="10">
    <source>
        <dbReference type="ARBA" id="ARBA00022723"/>
    </source>
</evidence>
<organism evidence="17 18">
    <name type="scientific">Aggregatibacter aphrophilus</name>
    <name type="common">Haemophilus aphrophilus</name>
    <dbReference type="NCBI Taxonomy" id="732"/>
    <lineage>
        <taxon>Bacteria</taxon>
        <taxon>Pseudomonadati</taxon>
        <taxon>Pseudomonadota</taxon>
        <taxon>Gammaproteobacteria</taxon>
        <taxon>Pasteurellales</taxon>
        <taxon>Pasteurellaceae</taxon>
        <taxon>Aggregatibacter</taxon>
    </lineage>
</organism>
<dbReference type="Proteomes" id="UP000092746">
    <property type="component" value="Unassembled WGS sequence"/>
</dbReference>
<dbReference type="Pfam" id="PF00682">
    <property type="entry name" value="HMGL-like"/>
    <property type="match status" value="1"/>
</dbReference>
<dbReference type="PANTHER" id="PTHR10277">
    <property type="entry name" value="HOMOCITRATE SYNTHASE-RELATED"/>
    <property type="match status" value="1"/>
</dbReference>
<gene>
    <name evidence="15" type="primary">leuA</name>
    <name evidence="17" type="ORF">BBB52_03295</name>
</gene>
<dbReference type="PROSITE" id="PS50991">
    <property type="entry name" value="PYR_CT"/>
    <property type="match status" value="1"/>
</dbReference>
<comment type="catalytic activity">
    <reaction evidence="1 15">
        <text>3-methyl-2-oxobutanoate + acetyl-CoA + H2O = (2S)-2-isopropylmalate + CoA + H(+)</text>
        <dbReference type="Rhea" id="RHEA:21524"/>
        <dbReference type="ChEBI" id="CHEBI:1178"/>
        <dbReference type="ChEBI" id="CHEBI:11851"/>
        <dbReference type="ChEBI" id="CHEBI:15377"/>
        <dbReference type="ChEBI" id="CHEBI:15378"/>
        <dbReference type="ChEBI" id="CHEBI:57287"/>
        <dbReference type="ChEBI" id="CHEBI:57288"/>
        <dbReference type="EC" id="2.3.3.13"/>
    </reaction>
</comment>
<dbReference type="EC" id="2.3.3.13" evidence="4 15"/>
<feature type="binding site" evidence="15">
    <location>
        <position position="238"/>
    </location>
    <ligand>
        <name>Mn(2+)</name>
        <dbReference type="ChEBI" id="CHEBI:29035"/>
    </ligand>
</feature>
<comment type="function">
    <text evidence="14 15">Catalyzes the condensation of the acetyl group of acetyl-CoA with 3-methyl-2-oxobutanoate (2-ketoisovalerate) to form 3-carboxy-3-hydroxy-4-methylpentanoate (2-isopropylmalate).</text>
</comment>
<dbReference type="CDD" id="cd07940">
    <property type="entry name" value="DRE_TIM_IPMS"/>
    <property type="match status" value="1"/>
</dbReference>
<reference evidence="17 18" key="1">
    <citation type="submission" date="2016-06" db="EMBL/GenBank/DDBJ databases">
        <title>Simultaneous identification of Haemophilus influenzae and Haemophilus haemolyticus using TaqMan real-time PCR.</title>
        <authorList>
            <person name="Price E.P."/>
            <person name="Sarovich D.S."/>
            <person name="Harris T."/>
            <person name="Spargo J.C."/>
            <person name="Nosworthy E."/>
            <person name="Beissbarth J."/>
            <person name="Smith-Vaughan H."/>
        </authorList>
    </citation>
    <scope>NUCLEOTIDE SEQUENCE [LARGE SCALE GENOMIC DNA]</scope>
    <source>
        <strain evidence="17 18">ATCC 7901</strain>
    </source>
</reference>
<dbReference type="Pfam" id="PF08502">
    <property type="entry name" value="LeuA_dimer"/>
    <property type="match status" value="1"/>
</dbReference>
<feature type="binding site" evidence="15">
    <location>
        <position position="204"/>
    </location>
    <ligand>
        <name>Mn(2+)</name>
        <dbReference type="ChEBI" id="CHEBI:29035"/>
    </ligand>
</feature>
<sequence length="531" mass="57819">MTDRVIIFDTTLRDGEQALKASLTVKEKLQIALALERLGVDVMEVGFPVSSQGDFESVQTIARHIKNSRVAALSRAVDKDIDAAYEALKVAEAFRIHTFIASSALHVEAKLKRTFDDVVEMAVAAVKRARNYTDDVEFSCEDAGRTGIDNICRIVEAAINAGATTVNIPDTVGYCLPTEYGNIIAQVRNRVPNIDKAIISVHCHNDLGMATANSLTAVQNGARQIECTINGIGERAGNTALEEVVMAIKTRQALFGVDTRINTQEIHRVSQMVSQLCNMPIQPNKAIVGSNAFAHSSGIHQDGMLKNKNTYEIMSPETIGLKKEKLNLTARSGRAAVKGHMTDMGYTEQDYDLDKLYDSFLKLADKKGQVFDYDLEALAFIDMQQGDEDRLVLGKLSAHSTKEYPATAFVQLQLDGEKLSTSSIGGNGPVDAVYNAILNLTGLEIKMSHYNLTAKGEGAEALGQVDIVVEHEGRKFHGVGLATDIVESSALALVHAINAIYRAHKVANIKNHKITNPIPLFSKEGRKLTAL</sequence>
<dbReference type="InterPro" id="IPR005671">
    <property type="entry name" value="LeuA_bact_synth"/>
</dbReference>
<dbReference type="GO" id="GO:0009098">
    <property type="term" value="P:L-leucine biosynthetic process"/>
    <property type="evidence" value="ECO:0007669"/>
    <property type="project" value="UniProtKB-UniRule"/>
</dbReference>
<dbReference type="InterPro" id="IPR036230">
    <property type="entry name" value="LeuA_allosteric_dom_sf"/>
</dbReference>